<organism evidence="3 4">
    <name type="scientific">Clostridium cadaveris</name>
    <dbReference type="NCBI Taxonomy" id="1529"/>
    <lineage>
        <taxon>Bacteria</taxon>
        <taxon>Bacillati</taxon>
        <taxon>Bacillota</taxon>
        <taxon>Clostridia</taxon>
        <taxon>Eubacteriales</taxon>
        <taxon>Clostridiaceae</taxon>
        <taxon>Clostridium</taxon>
    </lineage>
</organism>
<name>A0A1I2L965_9CLOT</name>
<dbReference type="Proteomes" id="UP000182135">
    <property type="component" value="Unassembled WGS sequence"/>
</dbReference>
<keyword evidence="4" id="KW-1185">Reference proteome</keyword>
<dbReference type="Pfam" id="PF02811">
    <property type="entry name" value="PHP"/>
    <property type="match status" value="1"/>
</dbReference>
<dbReference type="STRING" id="1529.SAMN04487885_10927"/>
<dbReference type="SUPFAM" id="SSF89550">
    <property type="entry name" value="PHP domain-like"/>
    <property type="match status" value="1"/>
</dbReference>
<gene>
    <name evidence="2" type="ORF">DBY38_10755</name>
    <name evidence="3" type="ORF">SAMN04487885_10927</name>
</gene>
<evidence type="ECO:0000313" key="4">
    <source>
        <dbReference type="Proteomes" id="UP000182135"/>
    </source>
</evidence>
<dbReference type="InterPro" id="IPR052018">
    <property type="entry name" value="PHP_domain"/>
</dbReference>
<accession>A0A1I2L965</accession>
<evidence type="ECO:0000313" key="2">
    <source>
        <dbReference type="EMBL" id="PWL52405.1"/>
    </source>
</evidence>
<dbReference type="InterPro" id="IPR003141">
    <property type="entry name" value="Pol/His_phosphatase_N"/>
</dbReference>
<dbReference type="GO" id="GO:0004534">
    <property type="term" value="F:5'-3' RNA exonuclease activity"/>
    <property type="evidence" value="ECO:0007669"/>
    <property type="project" value="TreeGrafter"/>
</dbReference>
<sequence>MRKIDLHMHSNFSDDGELTPQEIIDNAIKNGMDIISITDHNSIKANEIALEYVSGKKIRYIPGIEIDCQYNGLNLHLLGYNFDFNKACFLELEENILKQEKKAGLKRIEKIKEITHLHLNTEDVLKKVNNGIVTGEAIGEVLLEDNRNNNSEILKPYRACSEKSDMPFVNFYWDYFSQGKPAYVHIEFITLSEAINMIKENGGIAIIAHPGNNLKYNRNIIDELIAEGIDGIEVFSSYHTNEDIEFFYNKALENNLFISCGSDFHGKNKPNIEIGKFKYKFDSNMILFGNEDRCV</sequence>
<dbReference type="PANTHER" id="PTHR42924:SF3">
    <property type="entry name" value="POLYMERASE_HISTIDINOL PHOSPHATASE N-TERMINAL DOMAIN-CONTAINING PROTEIN"/>
    <property type="match status" value="1"/>
</dbReference>
<dbReference type="OrthoDB" id="9804333at2"/>
<dbReference type="RefSeq" id="WP_074845303.1">
    <property type="nucleotide sequence ID" value="NZ_BAAACD010000005.1"/>
</dbReference>
<dbReference type="PANTHER" id="PTHR42924">
    <property type="entry name" value="EXONUCLEASE"/>
    <property type="match status" value="1"/>
</dbReference>
<dbReference type="Proteomes" id="UP000246114">
    <property type="component" value="Unassembled WGS sequence"/>
</dbReference>
<protein>
    <submittedName>
        <fullName evidence="2">PHP domain-containing protein</fullName>
    </submittedName>
</protein>
<dbReference type="Gene3D" id="1.10.150.650">
    <property type="match status" value="1"/>
</dbReference>
<dbReference type="AlphaFoldDB" id="A0A1I2L965"/>
<dbReference type="GO" id="GO:0035312">
    <property type="term" value="F:5'-3' DNA exonuclease activity"/>
    <property type="evidence" value="ECO:0007669"/>
    <property type="project" value="TreeGrafter"/>
</dbReference>
<evidence type="ECO:0000313" key="3">
    <source>
        <dbReference type="EMBL" id="SFF75020.1"/>
    </source>
</evidence>
<dbReference type="EMBL" id="QAMZ01000049">
    <property type="protein sequence ID" value="PWL52405.1"/>
    <property type="molecule type" value="Genomic_DNA"/>
</dbReference>
<dbReference type="Gene3D" id="3.20.20.140">
    <property type="entry name" value="Metal-dependent hydrolases"/>
    <property type="match status" value="1"/>
</dbReference>
<dbReference type="SMART" id="SM00481">
    <property type="entry name" value="POLIIIAc"/>
    <property type="match status" value="1"/>
</dbReference>
<proteinExistence type="predicted"/>
<dbReference type="CDD" id="cd07438">
    <property type="entry name" value="PHP_HisPPase_AMP"/>
    <property type="match status" value="1"/>
</dbReference>
<evidence type="ECO:0000259" key="1">
    <source>
        <dbReference type="SMART" id="SM00481"/>
    </source>
</evidence>
<dbReference type="InterPro" id="IPR016195">
    <property type="entry name" value="Pol/histidinol_Pase-like"/>
</dbReference>
<feature type="domain" description="Polymerase/histidinol phosphatase N-terminal" evidence="1">
    <location>
        <begin position="4"/>
        <end position="70"/>
    </location>
</feature>
<reference evidence="3 4" key="1">
    <citation type="submission" date="2016-10" db="EMBL/GenBank/DDBJ databases">
        <authorList>
            <person name="de Groot N.N."/>
        </authorList>
    </citation>
    <scope>NUCLEOTIDE SEQUENCE [LARGE SCALE GENOMIC DNA]</scope>
    <source>
        <strain evidence="3 4">NLAE-zl-G419</strain>
    </source>
</reference>
<dbReference type="InterPro" id="IPR004013">
    <property type="entry name" value="PHP_dom"/>
</dbReference>
<reference evidence="2 5" key="2">
    <citation type="submission" date="2018-03" db="EMBL/GenBank/DDBJ databases">
        <title>The uncultured portion of the human microbiome is neutrally assembled.</title>
        <authorList>
            <person name="Jeraldo P."/>
            <person name="Boardman L."/>
            <person name="White B.A."/>
            <person name="Nelson H."/>
            <person name="Goldenfeld N."/>
            <person name="Chia N."/>
        </authorList>
    </citation>
    <scope>NUCLEOTIDE SEQUENCE [LARGE SCALE GENOMIC DNA]</scope>
    <source>
        <strain evidence="2">CIM:MAG 903</strain>
    </source>
</reference>
<evidence type="ECO:0000313" key="5">
    <source>
        <dbReference type="Proteomes" id="UP000246114"/>
    </source>
</evidence>
<dbReference type="EMBL" id="FOOE01000009">
    <property type="protein sequence ID" value="SFF75020.1"/>
    <property type="molecule type" value="Genomic_DNA"/>
</dbReference>